<comment type="caution">
    <text evidence="2">The sequence shown here is derived from an EMBL/GenBank/DDBJ whole genome shotgun (WGS) entry which is preliminary data.</text>
</comment>
<protein>
    <recommendedName>
        <fullName evidence="4">Phage holin family protein</fullName>
    </recommendedName>
</protein>
<organism evidence="2 3">
    <name type="scientific">Sphingomonas glacialis</name>
    <dbReference type="NCBI Taxonomy" id="658225"/>
    <lineage>
        <taxon>Bacteria</taxon>
        <taxon>Pseudomonadati</taxon>
        <taxon>Pseudomonadota</taxon>
        <taxon>Alphaproteobacteria</taxon>
        <taxon>Sphingomonadales</taxon>
        <taxon>Sphingomonadaceae</taxon>
        <taxon>Sphingomonas</taxon>
    </lineage>
</organism>
<evidence type="ECO:0000313" key="2">
    <source>
        <dbReference type="EMBL" id="GHH20733.1"/>
    </source>
</evidence>
<evidence type="ECO:0000256" key="1">
    <source>
        <dbReference type="SAM" id="Phobius"/>
    </source>
</evidence>
<keyword evidence="1" id="KW-0812">Transmembrane</keyword>
<sequence>MKDIASSGVVADEGIATLLSRVVCDAQDVVRSEIDLQKAKVGAKVGQAKSGVVLIVVALLLASLGSTALVVGLLMILTPLIGPVAATAIVAGIPLALAGLLGFLATRHFKRIFGSAETIA</sequence>
<proteinExistence type="predicted"/>
<reference evidence="3" key="1">
    <citation type="journal article" date="2019" name="Int. J. Syst. Evol. Microbiol.">
        <title>The Global Catalogue of Microorganisms (GCM) 10K type strain sequencing project: providing services to taxonomists for standard genome sequencing and annotation.</title>
        <authorList>
            <consortium name="The Broad Institute Genomics Platform"/>
            <consortium name="The Broad Institute Genome Sequencing Center for Infectious Disease"/>
            <person name="Wu L."/>
            <person name="Ma J."/>
        </authorList>
    </citation>
    <scope>NUCLEOTIDE SEQUENCE [LARGE SCALE GENOMIC DNA]</scope>
    <source>
        <strain evidence="3">CGMCC 1.8957</strain>
    </source>
</reference>
<evidence type="ECO:0000313" key="3">
    <source>
        <dbReference type="Proteomes" id="UP000652430"/>
    </source>
</evidence>
<dbReference type="Proteomes" id="UP000652430">
    <property type="component" value="Unassembled WGS sequence"/>
</dbReference>
<accession>A0ABQ3LME4</accession>
<dbReference type="PRINTS" id="PR01077">
    <property type="entry name" value="CLAUDIN"/>
</dbReference>
<name>A0ABQ3LME4_9SPHN</name>
<keyword evidence="3" id="KW-1185">Reference proteome</keyword>
<feature type="transmembrane region" description="Helical" evidence="1">
    <location>
        <begin position="52"/>
        <end position="78"/>
    </location>
</feature>
<evidence type="ECO:0008006" key="4">
    <source>
        <dbReference type="Google" id="ProtNLM"/>
    </source>
</evidence>
<feature type="transmembrane region" description="Helical" evidence="1">
    <location>
        <begin position="84"/>
        <end position="105"/>
    </location>
</feature>
<gene>
    <name evidence="2" type="ORF">GCM10008023_28980</name>
</gene>
<keyword evidence="1" id="KW-1133">Transmembrane helix</keyword>
<dbReference type="EMBL" id="BNAQ01000004">
    <property type="protein sequence ID" value="GHH20733.1"/>
    <property type="molecule type" value="Genomic_DNA"/>
</dbReference>
<dbReference type="Pfam" id="PF07332">
    <property type="entry name" value="Phage_holin_3_6"/>
    <property type="match status" value="1"/>
</dbReference>
<dbReference type="InterPro" id="IPR009937">
    <property type="entry name" value="Phage_holin_3_6"/>
</dbReference>
<dbReference type="RefSeq" id="WP_229839422.1">
    <property type="nucleotide sequence ID" value="NZ_BNAQ01000004.1"/>
</dbReference>
<keyword evidence="1" id="KW-0472">Membrane</keyword>